<dbReference type="PANTHER" id="PTHR23130">
    <property type="entry name" value="CYTOCHROME B561 AND DOMON DOMAIN-CONTAINING PROTEIN"/>
    <property type="match status" value="1"/>
</dbReference>
<evidence type="ECO:0000256" key="3">
    <source>
        <dbReference type="ARBA" id="ARBA00022692"/>
    </source>
</evidence>
<comment type="subcellular location">
    <subcellularLocation>
        <location evidence="1">Membrane</location>
    </subcellularLocation>
</comment>
<evidence type="ECO:0000256" key="1">
    <source>
        <dbReference type="ARBA" id="ARBA00004370"/>
    </source>
</evidence>
<dbReference type="GO" id="GO:0016020">
    <property type="term" value="C:membrane"/>
    <property type="evidence" value="ECO:0007669"/>
    <property type="project" value="UniProtKB-SubCell"/>
</dbReference>
<sequence length="114" mass="12849">MFVFAFTALQVLAFRLKPEETDEYRKHCNVYHHFLGYALLAVIPINTFHGIGILKPYIITWKWAYSGILIAFAAIVTALEMYTWIKFKTRKTTAAAQREGATSVSGLSPPSPLP</sequence>
<dbReference type="InParanoid" id="B9STY2"/>
<feature type="transmembrane region" description="Helical" evidence="7">
    <location>
        <begin position="63"/>
        <end position="85"/>
    </location>
</feature>
<evidence type="ECO:0000313" key="9">
    <source>
        <dbReference type="EMBL" id="EEF32917.1"/>
    </source>
</evidence>
<accession>B9STY2</accession>
<keyword evidence="5 7" id="KW-1133">Transmembrane helix</keyword>
<keyword evidence="10" id="KW-1185">Reference proteome</keyword>
<dbReference type="AlphaFoldDB" id="B9STY2"/>
<name>B9STY2_RICCO</name>
<dbReference type="Proteomes" id="UP000008311">
    <property type="component" value="Unassembled WGS sequence"/>
</dbReference>
<dbReference type="PROSITE" id="PS50939">
    <property type="entry name" value="CYTOCHROME_B561"/>
    <property type="match status" value="1"/>
</dbReference>
<gene>
    <name evidence="9" type="ORF">RCOM_0752410</name>
</gene>
<organism evidence="9 10">
    <name type="scientific">Ricinus communis</name>
    <name type="common">Castor bean</name>
    <dbReference type="NCBI Taxonomy" id="3988"/>
    <lineage>
        <taxon>Eukaryota</taxon>
        <taxon>Viridiplantae</taxon>
        <taxon>Streptophyta</taxon>
        <taxon>Embryophyta</taxon>
        <taxon>Tracheophyta</taxon>
        <taxon>Spermatophyta</taxon>
        <taxon>Magnoliopsida</taxon>
        <taxon>eudicotyledons</taxon>
        <taxon>Gunneridae</taxon>
        <taxon>Pentapetalae</taxon>
        <taxon>rosids</taxon>
        <taxon>fabids</taxon>
        <taxon>Malpighiales</taxon>
        <taxon>Euphorbiaceae</taxon>
        <taxon>Acalyphoideae</taxon>
        <taxon>Acalypheae</taxon>
        <taxon>Ricinus</taxon>
    </lineage>
</organism>
<keyword evidence="2" id="KW-0813">Transport</keyword>
<keyword evidence="3 7" id="KW-0812">Transmembrane</keyword>
<proteinExistence type="predicted"/>
<evidence type="ECO:0000313" key="10">
    <source>
        <dbReference type="Proteomes" id="UP000008311"/>
    </source>
</evidence>
<dbReference type="EMBL" id="EQ974136">
    <property type="protein sequence ID" value="EEF32917.1"/>
    <property type="molecule type" value="Genomic_DNA"/>
</dbReference>
<evidence type="ECO:0000256" key="4">
    <source>
        <dbReference type="ARBA" id="ARBA00022982"/>
    </source>
</evidence>
<dbReference type="eggNOG" id="KOG4293">
    <property type="taxonomic scope" value="Eukaryota"/>
</dbReference>
<evidence type="ECO:0000256" key="6">
    <source>
        <dbReference type="ARBA" id="ARBA00023136"/>
    </source>
</evidence>
<dbReference type="InterPro" id="IPR006593">
    <property type="entry name" value="Cyt_b561/ferric_Rdtase_TM"/>
</dbReference>
<dbReference type="PANTHER" id="PTHR23130:SF175">
    <property type="entry name" value="CYTOCHROME B561 AND DOMON DOMAIN-CONTAINING PROTEIN"/>
    <property type="match status" value="1"/>
</dbReference>
<reference evidence="10" key="1">
    <citation type="journal article" date="2010" name="Nat. Biotechnol.">
        <title>Draft genome sequence of the oilseed species Ricinus communis.</title>
        <authorList>
            <person name="Chan A.P."/>
            <person name="Crabtree J."/>
            <person name="Zhao Q."/>
            <person name="Lorenzi H."/>
            <person name="Orvis J."/>
            <person name="Puiu D."/>
            <person name="Melake-Berhan A."/>
            <person name="Jones K.M."/>
            <person name="Redman J."/>
            <person name="Chen G."/>
            <person name="Cahoon E.B."/>
            <person name="Gedil M."/>
            <person name="Stanke M."/>
            <person name="Haas B.J."/>
            <person name="Wortman J.R."/>
            <person name="Fraser-Liggett C.M."/>
            <person name="Ravel J."/>
            <person name="Rabinowicz P.D."/>
        </authorList>
    </citation>
    <scope>NUCLEOTIDE SEQUENCE [LARGE SCALE GENOMIC DNA]</scope>
    <source>
        <strain evidence="10">cv. Hale</strain>
    </source>
</reference>
<feature type="transmembrane region" description="Helical" evidence="7">
    <location>
        <begin position="34"/>
        <end position="54"/>
    </location>
</feature>
<dbReference type="STRING" id="3988.B9STY2"/>
<keyword evidence="6 7" id="KW-0472">Membrane</keyword>
<protein>
    <recommendedName>
        <fullName evidence="8">Cytochrome b561 domain-containing protein</fullName>
    </recommendedName>
</protein>
<evidence type="ECO:0000256" key="5">
    <source>
        <dbReference type="ARBA" id="ARBA00022989"/>
    </source>
</evidence>
<evidence type="ECO:0000256" key="7">
    <source>
        <dbReference type="SAM" id="Phobius"/>
    </source>
</evidence>
<evidence type="ECO:0000256" key="2">
    <source>
        <dbReference type="ARBA" id="ARBA00022448"/>
    </source>
</evidence>
<feature type="domain" description="Cytochrome b561" evidence="8">
    <location>
        <begin position="1"/>
        <end position="88"/>
    </location>
</feature>
<evidence type="ECO:0000259" key="8">
    <source>
        <dbReference type="PROSITE" id="PS50939"/>
    </source>
</evidence>
<keyword evidence="4" id="KW-0249">Electron transport</keyword>